<accession>A0A0A8ZJR7</accession>
<evidence type="ECO:0000313" key="1">
    <source>
        <dbReference type="EMBL" id="JAD39604.1"/>
    </source>
</evidence>
<proteinExistence type="predicted"/>
<name>A0A0A8ZJR7_ARUDO</name>
<dbReference type="EMBL" id="GBRH01258291">
    <property type="protein sequence ID" value="JAD39604.1"/>
    <property type="molecule type" value="Transcribed_RNA"/>
</dbReference>
<reference evidence="1" key="2">
    <citation type="journal article" date="2015" name="Data Brief">
        <title>Shoot transcriptome of the giant reed, Arundo donax.</title>
        <authorList>
            <person name="Barrero R.A."/>
            <person name="Guerrero F.D."/>
            <person name="Moolhuijzen P."/>
            <person name="Goolsby J.A."/>
            <person name="Tidwell J."/>
            <person name="Bellgard S.E."/>
            <person name="Bellgard M.I."/>
        </authorList>
    </citation>
    <scope>NUCLEOTIDE SEQUENCE</scope>
    <source>
        <tissue evidence="1">Shoot tissue taken approximately 20 cm above the soil surface</tissue>
    </source>
</reference>
<reference evidence="1" key="1">
    <citation type="submission" date="2014-09" db="EMBL/GenBank/DDBJ databases">
        <authorList>
            <person name="Magalhaes I.L.F."/>
            <person name="Oliveira U."/>
            <person name="Santos F.R."/>
            <person name="Vidigal T.H.D.A."/>
            <person name="Brescovit A.D."/>
            <person name="Santos A.J."/>
        </authorList>
    </citation>
    <scope>NUCLEOTIDE SEQUENCE</scope>
    <source>
        <tissue evidence="1">Shoot tissue taken approximately 20 cm above the soil surface</tissue>
    </source>
</reference>
<protein>
    <submittedName>
        <fullName evidence="1">Uncharacterized protein</fullName>
    </submittedName>
</protein>
<dbReference type="AlphaFoldDB" id="A0A0A8ZJR7"/>
<sequence>MIQILFLYIRGSESGVHTIRGW</sequence>
<organism evidence="1">
    <name type="scientific">Arundo donax</name>
    <name type="common">Giant reed</name>
    <name type="synonym">Donax arundinaceus</name>
    <dbReference type="NCBI Taxonomy" id="35708"/>
    <lineage>
        <taxon>Eukaryota</taxon>
        <taxon>Viridiplantae</taxon>
        <taxon>Streptophyta</taxon>
        <taxon>Embryophyta</taxon>
        <taxon>Tracheophyta</taxon>
        <taxon>Spermatophyta</taxon>
        <taxon>Magnoliopsida</taxon>
        <taxon>Liliopsida</taxon>
        <taxon>Poales</taxon>
        <taxon>Poaceae</taxon>
        <taxon>PACMAD clade</taxon>
        <taxon>Arundinoideae</taxon>
        <taxon>Arundineae</taxon>
        <taxon>Arundo</taxon>
    </lineage>
</organism>